<dbReference type="AlphaFoldDB" id="A0A0S3PXL2"/>
<dbReference type="KEGG" id="vgo:GJW-30_1_03040"/>
<gene>
    <name evidence="2" type="ORF">GJW-30_1_03040</name>
</gene>
<evidence type="ECO:0000313" key="3">
    <source>
        <dbReference type="Proteomes" id="UP000236884"/>
    </source>
</evidence>
<protein>
    <submittedName>
        <fullName evidence="2">Uncharacterized protein</fullName>
    </submittedName>
</protein>
<keyword evidence="1" id="KW-0472">Membrane</keyword>
<dbReference type="EMBL" id="AP014946">
    <property type="protein sequence ID" value="BAT60496.1"/>
    <property type="molecule type" value="Genomic_DNA"/>
</dbReference>
<proteinExistence type="predicted"/>
<dbReference type="Proteomes" id="UP000236884">
    <property type="component" value="Chromosome"/>
</dbReference>
<name>A0A0S3PXL2_9BRAD</name>
<dbReference type="OrthoDB" id="4764194at2"/>
<dbReference type="RefSeq" id="WP_096356748.1">
    <property type="nucleotide sequence ID" value="NZ_AP014946.1"/>
</dbReference>
<accession>A0A0S3PXL2</accession>
<feature type="transmembrane region" description="Helical" evidence="1">
    <location>
        <begin position="6"/>
        <end position="24"/>
    </location>
</feature>
<keyword evidence="3" id="KW-1185">Reference proteome</keyword>
<keyword evidence="1" id="KW-0812">Transmembrane</keyword>
<evidence type="ECO:0000256" key="1">
    <source>
        <dbReference type="SAM" id="Phobius"/>
    </source>
</evidence>
<evidence type="ECO:0000313" key="2">
    <source>
        <dbReference type="EMBL" id="BAT60496.1"/>
    </source>
</evidence>
<organism evidence="2 3">
    <name type="scientific">Variibacter gotjawalensis</name>
    <dbReference type="NCBI Taxonomy" id="1333996"/>
    <lineage>
        <taxon>Bacteria</taxon>
        <taxon>Pseudomonadati</taxon>
        <taxon>Pseudomonadota</taxon>
        <taxon>Alphaproteobacteria</taxon>
        <taxon>Hyphomicrobiales</taxon>
        <taxon>Nitrobacteraceae</taxon>
        <taxon>Variibacter</taxon>
    </lineage>
</organism>
<feature type="transmembrane region" description="Helical" evidence="1">
    <location>
        <begin position="31"/>
        <end position="52"/>
    </location>
</feature>
<feature type="transmembrane region" description="Helical" evidence="1">
    <location>
        <begin position="64"/>
        <end position="83"/>
    </location>
</feature>
<reference evidence="2 3" key="1">
    <citation type="submission" date="2015-08" db="EMBL/GenBank/DDBJ databases">
        <title>Investigation of the bacterial diversity of lava forest soil.</title>
        <authorList>
            <person name="Lee J.S."/>
        </authorList>
    </citation>
    <scope>NUCLEOTIDE SEQUENCE [LARGE SCALE GENOMIC DNA]</scope>
    <source>
        <strain evidence="2 3">GJW-30</strain>
    </source>
</reference>
<keyword evidence="1" id="KW-1133">Transmembrane helix</keyword>
<sequence>MRTLIFILSGTALFAVIFFLMRTLSPASTIGLALAIFLPIWLLVAVINLTIGVNTAGYTVVEELPILLIIFGIPAAFAGLVAWRMAS</sequence>